<protein>
    <submittedName>
        <fullName evidence="2">Uncharacterized protein</fullName>
    </submittedName>
</protein>
<dbReference type="AlphaFoldDB" id="A0A9P0FGI7"/>
<keyword evidence="3" id="KW-1185">Reference proteome</keyword>
<dbReference type="Proteomes" id="UP001154078">
    <property type="component" value="Chromosome 4"/>
</dbReference>
<evidence type="ECO:0000313" key="2">
    <source>
        <dbReference type="EMBL" id="CAH0555696.1"/>
    </source>
</evidence>
<gene>
    <name evidence="2" type="ORF">MELIAE_LOCUS6990</name>
</gene>
<feature type="region of interest" description="Disordered" evidence="1">
    <location>
        <begin position="307"/>
        <end position="388"/>
    </location>
</feature>
<feature type="compositionally biased region" description="Polar residues" evidence="1">
    <location>
        <begin position="328"/>
        <end position="371"/>
    </location>
</feature>
<feature type="compositionally biased region" description="Basic and acidic residues" evidence="1">
    <location>
        <begin position="307"/>
        <end position="326"/>
    </location>
</feature>
<name>A0A9P0FGI7_BRAAE</name>
<reference evidence="2" key="1">
    <citation type="submission" date="2021-12" db="EMBL/GenBank/DDBJ databases">
        <authorList>
            <person name="King R."/>
        </authorList>
    </citation>
    <scope>NUCLEOTIDE SEQUENCE</scope>
</reference>
<evidence type="ECO:0000256" key="1">
    <source>
        <dbReference type="SAM" id="MobiDB-lite"/>
    </source>
</evidence>
<sequence length="539" mass="62609">MSRHHSNHYSYEDEEYDYPQEDYNNEFYYQDQAGRPVVHNFAELYGRPDGGEIASPPPQIKKEHRRYKQSASIPPEYFYNQAVEEEERMQQKKYVKPKYQYFTVVTPEQYAYKQRVIKAFGQQEKQTNKRYPITVKTPRFFKRSTTSCTVYKQPSTLCLPVISQPDPATHRKSKRQEQQDAIPFEPSLLSKQHHLKIPQIEPHQIDSEGDVNVNVKASHLERLLAQYEQESKMDPLQVDSKSDLARMAKFIKPRVPSSIRLKQERHKMKALSNYEITKIPSTQIMAPEATLGPDTLDKLLNQLKKCEVGRSKSKENQSSQPRKETQETNEQQPAPSKSKLYSYQDIQDQWKKSQTNCIHPKNSSISSLNTQFEEREGKLPSSSAENSRSFMAANRTPPLDDNCALELHRSKSYIVNLIDRALSKELGTIPCERYRQKQSENMSTKRAIDLVNRHCSSNDKDLTIEFAPGMKDSNTTNAIRGLKCSASCSSKSCSCQDEPTYIKQLRQLRWGHLKHIQREVKRLEDLERFLDECSQENEE</sequence>
<organism evidence="2 3">
    <name type="scientific">Brassicogethes aeneus</name>
    <name type="common">Rape pollen beetle</name>
    <name type="synonym">Meligethes aeneus</name>
    <dbReference type="NCBI Taxonomy" id="1431903"/>
    <lineage>
        <taxon>Eukaryota</taxon>
        <taxon>Metazoa</taxon>
        <taxon>Ecdysozoa</taxon>
        <taxon>Arthropoda</taxon>
        <taxon>Hexapoda</taxon>
        <taxon>Insecta</taxon>
        <taxon>Pterygota</taxon>
        <taxon>Neoptera</taxon>
        <taxon>Endopterygota</taxon>
        <taxon>Coleoptera</taxon>
        <taxon>Polyphaga</taxon>
        <taxon>Cucujiformia</taxon>
        <taxon>Nitidulidae</taxon>
        <taxon>Meligethinae</taxon>
        <taxon>Brassicogethes</taxon>
    </lineage>
</organism>
<proteinExistence type="predicted"/>
<evidence type="ECO:0000313" key="3">
    <source>
        <dbReference type="Proteomes" id="UP001154078"/>
    </source>
</evidence>
<dbReference type="EMBL" id="OV121135">
    <property type="protein sequence ID" value="CAH0555696.1"/>
    <property type="molecule type" value="Genomic_DNA"/>
</dbReference>
<dbReference type="OrthoDB" id="7615648at2759"/>
<accession>A0A9P0FGI7</accession>